<accession>A0A9X0BBR7</accession>
<keyword evidence="2" id="KW-0378">Hydrolase</keyword>
<evidence type="ECO:0000313" key="2">
    <source>
        <dbReference type="EMBL" id="KAJ5403990.1"/>
    </source>
</evidence>
<dbReference type="GO" id="GO:0072330">
    <property type="term" value="P:monocarboxylic acid biosynthetic process"/>
    <property type="evidence" value="ECO:0007669"/>
    <property type="project" value="UniProtKB-ARBA"/>
</dbReference>
<dbReference type="RefSeq" id="XP_056491232.1">
    <property type="nucleotide sequence ID" value="XM_056628498.1"/>
</dbReference>
<gene>
    <name evidence="2" type="ORF">N7509_003861</name>
</gene>
<organism evidence="2 3">
    <name type="scientific">Penicillium cosmopolitanum</name>
    <dbReference type="NCBI Taxonomy" id="1131564"/>
    <lineage>
        <taxon>Eukaryota</taxon>
        <taxon>Fungi</taxon>
        <taxon>Dikarya</taxon>
        <taxon>Ascomycota</taxon>
        <taxon>Pezizomycotina</taxon>
        <taxon>Eurotiomycetes</taxon>
        <taxon>Eurotiomycetidae</taxon>
        <taxon>Eurotiales</taxon>
        <taxon>Aspergillaceae</taxon>
        <taxon>Penicillium</taxon>
    </lineage>
</organism>
<feature type="compositionally biased region" description="Low complexity" evidence="1">
    <location>
        <begin position="66"/>
        <end position="90"/>
    </location>
</feature>
<dbReference type="GO" id="GO:0017000">
    <property type="term" value="P:antibiotic biosynthetic process"/>
    <property type="evidence" value="ECO:0007669"/>
    <property type="project" value="UniProtKB-ARBA"/>
</dbReference>
<keyword evidence="3" id="KW-1185">Reference proteome</keyword>
<dbReference type="GeneID" id="81367478"/>
<dbReference type="AlphaFoldDB" id="A0A9X0BBR7"/>
<comment type="caution">
    <text evidence="2">The sequence shown here is derived from an EMBL/GenBank/DDBJ whole genome shotgun (WGS) entry which is preliminary data.</text>
</comment>
<feature type="compositionally biased region" description="Polar residues" evidence="1">
    <location>
        <begin position="8"/>
        <end position="23"/>
    </location>
</feature>
<dbReference type="Proteomes" id="UP001147747">
    <property type="component" value="Unassembled WGS sequence"/>
</dbReference>
<name>A0A9X0BBR7_9EURO</name>
<dbReference type="InterPro" id="IPR029058">
    <property type="entry name" value="AB_hydrolase_fold"/>
</dbReference>
<feature type="region of interest" description="Disordered" evidence="1">
    <location>
        <begin position="66"/>
        <end position="94"/>
    </location>
</feature>
<dbReference type="EMBL" id="JAPZBU010000005">
    <property type="protein sequence ID" value="KAJ5403990.1"/>
    <property type="molecule type" value="Genomic_DNA"/>
</dbReference>
<proteinExistence type="predicted"/>
<evidence type="ECO:0000256" key="1">
    <source>
        <dbReference type="SAM" id="MobiDB-lite"/>
    </source>
</evidence>
<reference evidence="2" key="1">
    <citation type="submission" date="2022-12" db="EMBL/GenBank/DDBJ databases">
        <authorList>
            <person name="Petersen C."/>
        </authorList>
    </citation>
    <scope>NUCLEOTIDE SEQUENCE</scope>
    <source>
        <strain evidence="2">IBT 29677</strain>
    </source>
</reference>
<evidence type="ECO:0000313" key="3">
    <source>
        <dbReference type="Proteomes" id="UP001147747"/>
    </source>
</evidence>
<dbReference type="GO" id="GO:0016787">
    <property type="term" value="F:hydrolase activity"/>
    <property type="evidence" value="ECO:0007669"/>
    <property type="project" value="UniProtKB-KW"/>
</dbReference>
<reference evidence="2" key="2">
    <citation type="journal article" date="2023" name="IMA Fungus">
        <title>Comparative genomic study of the Penicillium genus elucidates a diverse pangenome and 15 lateral gene transfer events.</title>
        <authorList>
            <person name="Petersen C."/>
            <person name="Sorensen T."/>
            <person name="Nielsen M.R."/>
            <person name="Sondergaard T.E."/>
            <person name="Sorensen J.L."/>
            <person name="Fitzpatrick D.A."/>
            <person name="Frisvad J.C."/>
            <person name="Nielsen K.L."/>
        </authorList>
    </citation>
    <scope>NUCLEOTIDE SEQUENCE</scope>
    <source>
        <strain evidence="2">IBT 29677</strain>
    </source>
</reference>
<sequence>MVEAWTSMAANGQPANSSQWPAWTPSKSEGITINDVVDVGPLDYKKCEFWDQILEAVLALDANGTTTNVSTSASSTATSPTSSPTSGSNSFWAPGGTIASLSLLLVTILVN</sequence>
<feature type="region of interest" description="Disordered" evidence="1">
    <location>
        <begin position="1"/>
        <end position="23"/>
    </location>
</feature>
<dbReference type="Gene3D" id="3.40.50.1820">
    <property type="entry name" value="alpha/beta hydrolase"/>
    <property type="match status" value="1"/>
</dbReference>
<protein>
    <submittedName>
        <fullName evidence="2">Alpha/Beta hydrolase protein</fullName>
    </submittedName>
</protein>